<keyword evidence="2" id="KW-1133">Transmembrane helix</keyword>
<feature type="transmembrane region" description="Helical" evidence="2">
    <location>
        <begin position="157"/>
        <end position="181"/>
    </location>
</feature>
<sequence length="190" mass="20909">MMQKTPNRSINLPPQAPATGYAPSVPISVYREVIAELQATKNSVEAMKIQNQQLAKQNQQLRQEIERTVQAALQLRQVSNAMPGINPAAPPAPRLDLMPEVEAASFQIPVMPPRIPVAPKPEPVPSSLEFPEEKLVIEEDSKPRRKIKPEQDTHFELSGWMLGLVIALIVVTAFGAGFLLVRPLLSPSSK</sequence>
<proteinExistence type="predicted"/>
<organism evidence="3 4">
    <name type="scientific">Leptolyngbya boryana NIES-2135</name>
    <dbReference type="NCBI Taxonomy" id="1973484"/>
    <lineage>
        <taxon>Bacteria</taxon>
        <taxon>Bacillati</taxon>
        <taxon>Cyanobacteriota</taxon>
        <taxon>Cyanophyceae</taxon>
        <taxon>Leptolyngbyales</taxon>
        <taxon>Leptolyngbyaceae</taxon>
        <taxon>Leptolyngbya group</taxon>
        <taxon>Leptolyngbya</taxon>
    </lineage>
</organism>
<protein>
    <submittedName>
        <fullName evidence="3">Uncharacterized protein</fullName>
    </submittedName>
</protein>
<dbReference type="Proteomes" id="UP000217895">
    <property type="component" value="Chromosome"/>
</dbReference>
<name>A0A1Z4JHY6_LEPBY</name>
<keyword evidence="4" id="KW-1185">Reference proteome</keyword>
<evidence type="ECO:0000256" key="1">
    <source>
        <dbReference type="SAM" id="Coils"/>
    </source>
</evidence>
<evidence type="ECO:0000256" key="2">
    <source>
        <dbReference type="SAM" id="Phobius"/>
    </source>
</evidence>
<dbReference type="AlphaFoldDB" id="A0A1Z4JHY6"/>
<accession>A0A1Z4JHY6</accession>
<evidence type="ECO:0000313" key="3">
    <source>
        <dbReference type="EMBL" id="BAY56359.1"/>
    </source>
</evidence>
<dbReference type="EMBL" id="AP018203">
    <property type="protein sequence ID" value="BAY56359.1"/>
    <property type="molecule type" value="Genomic_DNA"/>
</dbReference>
<keyword evidence="2" id="KW-0472">Membrane</keyword>
<feature type="coiled-coil region" evidence="1">
    <location>
        <begin position="37"/>
        <end position="78"/>
    </location>
</feature>
<keyword evidence="2" id="KW-0812">Transmembrane</keyword>
<reference evidence="3 4" key="1">
    <citation type="submission" date="2017-06" db="EMBL/GenBank/DDBJ databases">
        <title>Genome sequencing of cyanobaciteial culture collection at National Institute for Environmental Studies (NIES).</title>
        <authorList>
            <person name="Hirose Y."/>
            <person name="Shimura Y."/>
            <person name="Fujisawa T."/>
            <person name="Nakamura Y."/>
            <person name="Kawachi M."/>
        </authorList>
    </citation>
    <scope>NUCLEOTIDE SEQUENCE [LARGE SCALE GENOMIC DNA]</scope>
    <source>
        <strain evidence="3 4">NIES-2135</strain>
    </source>
</reference>
<keyword evidence="1" id="KW-0175">Coiled coil</keyword>
<evidence type="ECO:0000313" key="4">
    <source>
        <dbReference type="Proteomes" id="UP000217895"/>
    </source>
</evidence>
<gene>
    <name evidence="3" type="ORF">NIES2135_31900</name>
</gene>